<reference evidence="6 7" key="1">
    <citation type="journal article" date="2015" name="Genome Biol. Evol.">
        <title>Comparative Genomics of a Bacterivorous Green Alga Reveals Evolutionary Causalities and Consequences of Phago-Mixotrophic Mode of Nutrition.</title>
        <authorList>
            <person name="Burns J.A."/>
            <person name="Paasch A."/>
            <person name="Narechania A."/>
            <person name="Kim E."/>
        </authorList>
    </citation>
    <scope>NUCLEOTIDE SEQUENCE [LARGE SCALE GENOMIC DNA]</scope>
    <source>
        <strain evidence="6 7">PLY_AMNH</strain>
    </source>
</reference>
<dbReference type="GO" id="GO:0005634">
    <property type="term" value="C:nucleus"/>
    <property type="evidence" value="ECO:0007669"/>
    <property type="project" value="TreeGrafter"/>
</dbReference>
<feature type="domain" description="CW-type" evidence="5">
    <location>
        <begin position="135"/>
        <end position="198"/>
    </location>
</feature>
<accession>A0AAE0GHZ5</accession>
<feature type="compositionally biased region" description="Basic and acidic residues" evidence="4">
    <location>
        <begin position="286"/>
        <end position="312"/>
    </location>
</feature>
<dbReference type="PANTHER" id="PTHR23336:SF76">
    <property type="entry name" value="MORC S5 DOMAIN-CONTAINING PROTEIN"/>
    <property type="match status" value="1"/>
</dbReference>
<dbReference type="InterPro" id="IPR041006">
    <property type="entry name" value="Morc_S5"/>
</dbReference>
<evidence type="ECO:0000313" key="6">
    <source>
        <dbReference type="EMBL" id="KAK3278407.1"/>
    </source>
</evidence>
<evidence type="ECO:0000256" key="4">
    <source>
        <dbReference type="SAM" id="MobiDB-lite"/>
    </source>
</evidence>
<feature type="compositionally biased region" description="Gly residues" evidence="4">
    <location>
        <begin position="315"/>
        <end position="328"/>
    </location>
</feature>
<dbReference type="AlphaFoldDB" id="A0AAE0GHZ5"/>
<organism evidence="6 7">
    <name type="scientific">Cymbomonas tetramitiformis</name>
    <dbReference type="NCBI Taxonomy" id="36881"/>
    <lineage>
        <taxon>Eukaryota</taxon>
        <taxon>Viridiplantae</taxon>
        <taxon>Chlorophyta</taxon>
        <taxon>Pyramimonadophyceae</taxon>
        <taxon>Pyramimonadales</taxon>
        <taxon>Pyramimonadaceae</taxon>
        <taxon>Cymbomonas</taxon>
    </lineage>
</organism>
<name>A0AAE0GHZ5_9CHLO</name>
<dbReference type="Gene3D" id="3.30.40.100">
    <property type="match status" value="1"/>
</dbReference>
<evidence type="ECO:0000259" key="5">
    <source>
        <dbReference type="PROSITE" id="PS51050"/>
    </source>
</evidence>
<dbReference type="EMBL" id="LGRX02005465">
    <property type="protein sequence ID" value="KAK3278407.1"/>
    <property type="molecule type" value="Genomic_DNA"/>
</dbReference>
<dbReference type="InterPro" id="IPR045261">
    <property type="entry name" value="MORC_ATPase"/>
</dbReference>
<dbReference type="PANTHER" id="PTHR23336">
    <property type="entry name" value="ZINC FINGER CW-TYPE COILED-COIL DOMAIN PROTEIN 3"/>
    <property type="match status" value="1"/>
</dbReference>
<dbReference type="Pfam" id="PF17942">
    <property type="entry name" value="Morc6_S5"/>
    <property type="match status" value="1"/>
</dbReference>
<comment type="caution">
    <text evidence="6">The sequence shown here is derived from an EMBL/GenBank/DDBJ whole genome shotgun (WGS) entry which is preliminary data.</text>
</comment>
<keyword evidence="1" id="KW-0479">Metal-binding</keyword>
<protein>
    <recommendedName>
        <fullName evidence="5">CW-type domain-containing protein</fullName>
    </recommendedName>
</protein>
<evidence type="ECO:0000313" key="7">
    <source>
        <dbReference type="Proteomes" id="UP001190700"/>
    </source>
</evidence>
<dbReference type="GO" id="GO:0008270">
    <property type="term" value="F:zinc ion binding"/>
    <property type="evidence" value="ECO:0007669"/>
    <property type="project" value="UniProtKB-KW"/>
</dbReference>
<keyword evidence="3" id="KW-0862">Zinc</keyword>
<dbReference type="InterPro" id="IPR011124">
    <property type="entry name" value="Znf_CW"/>
</dbReference>
<keyword evidence="7" id="KW-1185">Reference proteome</keyword>
<dbReference type="GO" id="GO:0016887">
    <property type="term" value="F:ATP hydrolysis activity"/>
    <property type="evidence" value="ECO:0007669"/>
    <property type="project" value="InterPro"/>
</dbReference>
<dbReference type="PROSITE" id="PS51050">
    <property type="entry name" value="ZF_CW"/>
    <property type="match status" value="1"/>
</dbReference>
<dbReference type="Proteomes" id="UP001190700">
    <property type="component" value="Unassembled WGS sequence"/>
</dbReference>
<evidence type="ECO:0000256" key="3">
    <source>
        <dbReference type="ARBA" id="ARBA00022833"/>
    </source>
</evidence>
<dbReference type="Pfam" id="PF07496">
    <property type="entry name" value="zf-CW"/>
    <property type="match status" value="1"/>
</dbReference>
<proteinExistence type="predicted"/>
<gene>
    <name evidence="6" type="ORF">CYMTET_13658</name>
</gene>
<sequence>MCAAARQGVRGKRPLHAAEESRRGKIGECAITFGESAEEAANKNAGLMVYWRGRLIKCYDRVGTLSSSECSTKGVLGVVKADFLTPISTKQDWQEDATGVKDEFHRWVKQMVNSYRDNVLQKNEYKVEKLSEEQKADECLWLQCDNRNCKKWRRVTREHNDDVLRWAKDKSWFCFHLPEFGALGEGVDACSIDRGQFDVEEDDEMIQKMGRHDTDEVTARMTSMSSRVVPPADMVPRSSRFGGGNSSRGGQEARDERRQVTGHLKRPPTNEMPLSRIPKRSKIRSPTRDFRDPRDPRDPRDLRNPRDTRHESGPPGFGGASSSGGGAFAGPPGYENSREYYSKVVARKAEKKRFRQR</sequence>
<evidence type="ECO:0000256" key="1">
    <source>
        <dbReference type="ARBA" id="ARBA00022723"/>
    </source>
</evidence>
<evidence type="ECO:0000256" key="2">
    <source>
        <dbReference type="ARBA" id="ARBA00022771"/>
    </source>
</evidence>
<feature type="region of interest" description="Disordered" evidence="4">
    <location>
        <begin position="221"/>
        <end position="336"/>
    </location>
</feature>
<keyword evidence="2" id="KW-0863">Zinc-finger</keyword>